<dbReference type="RefSeq" id="WP_153542202.1">
    <property type="nucleotide sequence ID" value="NZ_WEGH01000008.1"/>
</dbReference>
<dbReference type="EMBL" id="WEGH01000008">
    <property type="protein sequence ID" value="MQY09847.1"/>
    <property type="molecule type" value="Genomic_DNA"/>
</dbReference>
<keyword evidence="1" id="KW-0472">Membrane</keyword>
<keyword evidence="1" id="KW-1133">Transmembrane helix</keyword>
<evidence type="ECO:0008006" key="4">
    <source>
        <dbReference type="Google" id="ProtNLM"/>
    </source>
</evidence>
<accession>A0A7K0C8Q8</accession>
<feature type="transmembrane region" description="Helical" evidence="1">
    <location>
        <begin position="87"/>
        <end position="110"/>
    </location>
</feature>
<evidence type="ECO:0000313" key="2">
    <source>
        <dbReference type="EMBL" id="MQY09847.1"/>
    </source>
</evidence>
<dbReference type="Proteomes" id="UP000487268">
    <property type="component" value="Unassembled WGS sequence"/>
</dbReference>
<dbReference type="OrthoDB" id="3544409at2"/>
<protein>
    <recommendedName>
        <fullName evidence="4">DUF4190 domain-containing protein</fullName>
    </recommendedName>
</protein>
<keyword evidence="3" id="KW-1185">Reference proteome</keyword>
<name>A0A7K0C8Q8_9ACTN</name>
<feature type="transmembrane region" description="Helical" evidence="1">
    <location>
        <begin position="42"/>
        <end position="66"/>
    </location>
</feature>
<gene>
    <name evidence="2" type="ORF">ACRB68_79760</name>
</gene>
<proteinExistence type="predicted"/>
<organism evidence="2 3">
    <name type="scientific">Actinomadura macrotermitis</name>
    <dbReference type="NCBI Taxonomy" id="2585200"/>
    <lineage>
        <taxon>Bacteria</taxon>
        <taxon>Bacillati</taxon>
        <taxon>Actinomycetota</taxon>
        <taxon>Actinomycetes</taxon>
        <taxon>Streptosporangiales</taxon>
        <taxon>Thermomonosporaceae</taxon>
        <taxon>Actinomadura</taxon>
    </lineage>
</organism>
<reference evidence="2 3" key="1">
    <citation type="submission" date="2019-10" db="EMBL/GenBank/DDBJ databases">
        <title>Actinomadura rubteroloni sp. nov. and Actinomadura macrotermitis sp. nov., isolated from the gut of fungus growing-termite Macrotermes natalensis.</title>
        <authorList>
            <person name="Benndorf R."/>
            <person name="Martin K."/>
            <person name="Kuefner M."/>
            <person name="De Beer W."/>
            <person name="Kaster A.-K."/>
            <person name="Vollmers J."/>
            <person name="Poulsen M."/>
            <person name="Beemelmanns C."/>
        </authorList>
    </citation>
    <scope>NUCLEOTIDE SEQUENCE [LARGE SCALE GENOMIC DNA]</scope>
    <source>
        <strain evidence="2 3">RB68</strain>
    </source>
</reference>
<evidence type="ECO:0000256" key="1">
    <source>
        <dbReference type="SAM" id="Phobius"/>
    </source>
</evidence>
<evidence type="ECO:0000313" key="3">
    <source>
        <dbReference type="Proteomes" id="UP000487268"/>
    </source>
</evidence>
<keyword evidence="1" id="KW-0812">Transmembrane</keyword>
<comment type="caution">
    <text evidence="2">The sequence shown here is derived from an EMBL/GenBank/DDBJ whole genome shotgun (WGS) entry which is preliminary data.</text>
</comment>
<sequence length="118" mass="11780">MSGYGGGPPGWGAPPGYGPPGYGPPGYGPPGVPPGQGSNGSAIAALICACVATSTCCNVLAIPAIVTSVIALNRYRVDPAGSRSLTIWSWVLFGIAMVVYIGFVVVMGIADSGSDDTY</sequence>
<dbReference type="AlphaFoldDB" id="A0A7K0C8Q8"/>